<dbReference type="AlphaFoldDB" id="C1D2F3"/>
<dbReference type="InterPro" id="IPR045621">
    <property type="entry name" value="BPD_transp_1_N"/>
</dbReference>
<accession>C1D2F3</accession>
<comment type="similarity">
    <text evidence="7">Belongs to the binding-protein-dependent transport system permease family.</text>
</comment>
<evidence type="ECO:0000313" key="9">
    <source>
        <dbReference type="EMBL" id="ACO47592.1"/>
    </source>
</evidence>
<name>C1D2F3_DEIDV</name>
<keyword evidence="9" id="KW-0614">Plasmid</keyword>
<dbReference type="SUPFAM" id="SSF161098">
    <property type="entry name" value="MetI-like"/>
    <property type="match status" value="1"/>
</dbReference>
<dbReference type="GO" id="GO:0005886">
    <property type="term" value="C:plasma membrane"/>
    <property type="evidence" value="ECO:0007669"/>
    <property type="project" value="UniProtKB-SubCell"/>
</dbReference>
<dbReference type="Pfam" id="PF19300">
    <property type="entry name" value="BPD_transp_1_N"/>
    <property type="match status" value="1"/>
</dbReference>
<evidence type="ECO:0000256" key="6">
    <source>
        <dbReference type="ARBA" id="ARBA00023136"/>
    </source>
</evidence>
<dbReference type="RefSeq" id="WP_012694715.1">
    <property type="nucleotide sequence ID" value="NC_012527.1"/>
</dbReference>
<dbReference type="InterPro" id="IPR035906">
    <property type="entry name" value="MetI-like_sf"/>
</dbReference>
<keyword evidence="4 7" id="KW-0812">Transmembrane</keyword>
<dbReference type="CDD" id="cd06261">
    <property type="entry name" value="TM_PBP2"/>
    <property type="match status" value="1"/>
</dbReference>
<dbReference type="HOGENOM" id="CLU_036879_0_1_0"/>
<keyword evidence="3" id="KW-1003">Cell membrane</keyword>
<feature type="transmembrane region" description="Helical" evidence="7">
    <location>
        <begin position="101"/>
        <end position="122"/>
    </location>
</feature>
<evidence type="ECO:0000256" key="1">
    <source>
        <dbReference type="ARBA" id="ARBA00004651"/>
    </source>
</evidence>
<keyword evidence="2 7" id="KW-0813">Transport</keyword>
<evidence type="ECO:0000313" key="10">
    <source>
        <dbReference type="Proteomes" id="UP000002208"/>
    </source>
</evidence>
<feature type="transmembrane region" description="Helical" evidence="7">
    <location>
        <begin position="134"/>
        <end position="158"/>
    </location>
</feature>
<proteinExistence type="inferred from homology"/>
<organism evidence="9 10">
    <name type="scientific">Deinococcus deserti (strain DSM 17065 / CIP 109153 / LMG 22923 / VCD115)</name>
    <dbReference type="NCBI Taxonomy" id="546414"/>
    <lineage>
        <taxon>Bacteria</taxon>
        <taxon>Thermotogati</taxon>
        <taxon>Deinococcota</taxon>
        <taxon>Deinococci</taxon>
        <taxon>Deinococcales</taxon>
        <taxon>Deinococcaceae</taxon>
        <taxon>Deinococcus</taxon>
    </lineage>
</organism>
<dbReference type="EMBL" id="CP001115">
    <property type="protein sequence ID" value="ACO47592.1"/>
    <property type="molecule type" value="Genomic_DNA"/>
</dbReference>
<evidence type="ECO:0000256" key="7">
    <source>
        <dbReference type="RuleBase" id="RU363032"/>
    </source>
</evidence>
<comment type="subcellular location">
    <subcellularLocation>
        <location evidence="1 7">Cell membrane</location>
        <topology evidence="1 7">Multi-pass membrane protein</topology>
    </subcellularLocation>
</comment>
<keyword evidence="10" id="KW-1185">Reference proteome</keyword>
<evidence type="ECO:0000256" key="3">
    <source>
        <dbReference type="ARBA" id="ARBA00022475"/>
    </source>
</evidence>
<protein>
    <submittedName>
        <fullName evidence="9">Putative dipeptide/oligopeptide/nickel ABC transporter, permease component</fullName>
    </submittedName>
</protein>
<dbReference type="PROSITE" id="PS50928">
    <property type="entry name" value="ABC_TM1"/>
    <property type="match status" value="1"/>
</dbReference>
<feature type="transmembrane region" description="Helical" evidence="7">
    <location>
        <begin position="178"/>
        <end position="200"/>
    </location>
</feature>
<feature type="domain" description="ABC transmembrane type-1" evidence="8">
    <location>
        <begin position="95"/>
        <end position="304"/>
    </location>
</feature>
<dbReference type="Proteomes" id="UP000002208">
    <property type="component" value="Plasmid 1"/>
</dbReference>
<dbReference type="PANTHER" id="PTHR43163:SF6">
    <property type="entry name" value="DIPEPTIDE TRANSPORT SYSTEM PERMEASE PROTEIN DPPB-RELATED"/>
    <property type="match status" value="1"/>
</dbReference>
<gene>
    <name evidence="9" type="primary">gsiC</name>
    <name evidence="9" type="ordered locus">Deide_1p01490</name>
</gene>
<dbReference type="Pfam" id="PF00528">
    <property type="entry name" value="BPD_transp_1"/>
    <property type="match status" value="1"/>
</dbReference>
<feature type="transmembrane region" description="Helical" evidence="7">
    <location>
        <begin position="12"/>
        <end position="30"/>
    </location>
</feature>
<dbReference type="GO" id="GO:0071916">
    <property type="term" value="F:dipeptide transmembrane transporter activity"/>
    <property type="evidence" value="ECO:0007669"/>
    <property type="project" value="TreeGrafter"/>
</dbReference>
<evidence type="ECO:0000259" key="8">
    <source>
        <dbReference type="PROSITE" id="PS50928"/>
    </source>
</evidence>
<evidence type="ECO:0000256" key="2">
    <source>
        <dbReference type="ARBA" id="ARBA00022448"/>
    </source>
</evidence>
<feature type="transmembrane region" description="Helical" evidence="7">
    <location>
        <begin position="281"/>
        <end position="307"/>
    </location>
</feature>
<dbReference type="Gene3D" id="1.10.3720.10">
    <property type="entry name" value="MetI-like"/>
    <property type="match status" value="1"/>
</dbReference>
<dbReference type="PANTHER" id="PTHR43163">
    <property type="entry name" value="DIPEPTIDE TRANSPORT SYSTEM PERMEASE PROTEIN DPPB-RELATED"/>
    <property type="match status" value="1"/>
</dbReference>
<evidence type="ECO:0000256" key="4">
    <source>
        <dbReference type="ARBA" id="ARBA00022692"/>
    </source>
</evidence>
<geneLocation type="plasmid" evidence="10">
    <name>pDeide1</name>
</geneLocation>
<sequence length="314" mass="34122">MLVFALRRLLSTLPTLLIVTLVVFAMVNLLPGDPARLLLGEEATPEALAELRRSLGLDRPLPEQYLRWLMDVIQLDFGTSVKDNTTVTSLVAEKLPTTMQLAGFSMLIALVIAIPAGILGALRRGTWVDQVLTLMALSGISLPNFFLGILLIYVFSIRLAWIPASGYVSFFEDPGKNLLLLLLPAVTLGVHSAAVLARYLRGSLIETLFQDYVRTAHAKGVSGPRVTFKHALRNALIPVVTAFGLQLGGLLGGAVITEQIFSVPGFGRLLVDAVFTRDLPVIQGVVLVSAIAVFIVSFLVDMMYAALDPRIRYQ</sequence>
<reference evidence="9 10" key="1">
    <citation type="journal article" date="2009" name="PLoS Genet.">
        <title>Alliance of proteomics and genomics to unravel the specificities of Sahara bacterium Deinococcus deserti.</title>
        <authorList>
            <person name="de Groot A."/>
            <person name="Dulermo R."/>
            <person name="Ortet P."/>
            <person name="Blanchard L."/>
            <person name="Guerin P."/>
            <person name="Fernandez B."/>
            <person name="Vacherie B."/>
            <person name="Dossat C."/>
            <person name="Jolivet E."/>
            <person name="Siguier P."/>
            <person name="Chandler M."/>
            <person name="Barakat M."/>
            <person name="Dedieu A."/>
            <person name="Barbe V."/>
            <person name="Heulin T."/>
            <person name="Sommer S."/>
            <person name="Achouak W."/>
            <person name="Armengaud J."/>
        </authorList>
    </citation>
    <scope>NUCLEOTIDE SEQUENCE [LARGE SCALE GENOMIC DNA]</scope>
    <source>
        <strain evidence="10">DSM 17065 / CIP 109153 / LMG 22923 / VCD115</strain>
        <plasmid evidence="10">pDeide1</plasmid>
    </source>
</reference>
<dbReference type="OrthoDB" id="9773221at2"/>
<evidence type="ECO:0000256" key="5">
    <source>
        <dbReference type="ARBA" id="ARBA00022989"/>
    </source>
</evidence>
<dbReference type="InterPro" id="IPR000515">
    <property type="entry name" value="MetI-like"/>
</dbReference>
<keyword evidence="5 7" id="KW-1133">Transmembrane helix</keyword>
<feature type="transmembrane region" description="Helical" evidence="7">
    <location>
        <begin position="235"/>
        <end position="261"/>
    </location>
</feature>
<keyword evidence="6 7" id="KW-0472">Membrane</keyword>
<dbReference type="KEGG" id="ddr:Deide_1p01490"/>